<keyword evidence="2" id="KW-1185">Reference proteome</keyword>
<dbReference type="EMBL" id="FNBX01000036">
    <property type="protein sequence ID" value="SDG07454.1"/>
    <property type="molecule type" value="Genomic_DNA"/>
</dbReference>
<reference evidence="2" key="1">
    <citation type="submission" date="2016-10" db="EMBL/GenBank/DDBJ databases">
        <authorList>
            <person name="Varghese N."/>
            <person name="Submissions S."/>
        </authorList>
    </citation>
    <scope>NUCLEOTIDE SEQUENCE [LARGE SCALE GENOMIC DNA]</scope>
    <source>
        <strain evidence="2">KHC7</strain>
    </source>
</reference>
<sequence length="103" mass="11606">MFYDLEQPLAFAKDVASVLADDGLWHFEQSYMPSMLRTNAYDTICHEHLEFYSFKVVQFILRQCGMRVVDVETNGINGGSFAVTACKESAPFVGSVQNFSHIS</sequence>
<dbReference type="AlphaFoldDB" id="A0A1G7R9U0"/>
<dbReference type="Proteomes" id="UP000199355">
    <property type="component" value="Unassembled WGS sequence"/>
</dbReference>
<accession>A0A1G7R9U0</accession>
<proteinExistence type="predicted"/>
<evidence type="ECO:0000313" key="1">
    <source>
        <dbReference type="EMBL" id="SDG07454.1"/>
    </source>
</evidence>
<dbReference type="Gene3D" id="3.40.50.150">
    <property type="entry name" value="Vaccinia Virus protein VP39"/>
    <property type="match status" value="1"/>
</dbReference>
<evidence type="ECO:0000313" key="2">
    <source>
        <dbReference type="Proteomes" id="UP000199355"/>
    </source>
</evidence>
<dbReference type="SUPFAM" id="SSF53335">
    <property type="entry name" value="S-adenosyl-L-methionine-dependent methyltransferases"/>
    <property type="match status" value="1"/>
</dbReference>
<dbReference type="STRING" id="571438.SAMN05192586_1361"/>
<dbReference type="InterPro" id="IPR029063">
    <property type="entry name" value="SAM-dependent_MTases_sf"/>
</dbReference>
<gene>
    <name evidence="1" type="ORF">SAMN05192586_1361</name>
</gene>
<protein>
    <submittedName>
        <fullName evidence="1">Uncharacterized protein</fullName>
    </submittedName>
</protein>
<organism evidence="1 2">
    <name type="scientific">Desulfovibrio legallii</name>
    <dbReference type="NCBI Taxonomy" id="571438"/>
    <lineage>
        <taxon>Bacteria</taxon>
        <taxon>Pseudomonadati</taxon>
        <taxon>Thermodesulfobacteriota</taxon>
        <taxon>Desulfovibrionia</taxon>
        <taxon>Desulfovibrionales</taxon>
        <taxon>Desulfovibrionaceae</taxon>
        <taxon>Desulfovibrio</taxon>
    </lineage>
</organism>
<name>A0A1G7R9U0_9BACT</name>